<sequence>MLYEKKRATWAISLMGLNLLSFSSVAASVCASAGDNEAQTVTGRETEECTVSPSLGFFTVAEGASVDVTREGSGFVSVSVTDNNLESFGNSGTIASAYTGVRVASNGPGSGNETHIDDFFNDGLISVSGGSGIAAVHNISGFIGDFTNSGTLLNDSVSTSVALNSDLTGNDNYTTALYNLSSIDAVFNSGTIRAATGITNLTTSGITNRIGKIDNTGSITGAIANGILNEGAVGSIINESGGVIQGADTGISNAGNISQIINSGTIRGGNWSVYNSGSIDGGIHTSGLLDGSVYLGNSAIYISGIRAVINGAVTGQAGSAVFVGDGSTTATFTATNNVNVDSIVVTSGSSLTLTPSARWAALNGTANNGILTLESGSVLDGPLSQNGTLLFSTEKMASSTLNASLTNRGSLVLNPTPTSAGNTLTVNGDYTGLPGSSVSLGSVLAGDNSLTDRLVVTSNTSGASTLFVTNENGGGAQTLDGIQLISVGGRSDAVFSLGNRVVAGAYDYRLRKGNVSGTDPAGWYLTSTAFASVPEPTPSSEPVPEPTPSSEPAPEPTPSSEPVRMYRPEAAAYTANLQAANTLFDLSMRDRSGETRYSDPVTGEVRTTSLWMRNLGSHGRTSMADGQNRTQTNRYVLQLGGDIIQGSTNGSDALHAGLTGGYGRADSSSHNGLTGRDAKGSVSGYSAGVYGTWYQNAEAKTGAWAETWAQYNWFRNEVSGDMLPVERYNSQGIKASLEGGYAWLAGRWQSSGGTESFLFLEPHAQAVWSGIRADDHAEAGGTRVQGTGNDGVTTRLGLRTYLNGKSRADRQTVREFQPFVEVNWLHNTQVYGVRMNGEPDAVRGSRNVAELKTGVEGRLSQNLSGAVVFTQQAGGAGYRDSQGALQVNYRF</sequence>
<dbReference type="CDD" id="cd01344">
    <property type="entry name" value="PL2_Passenger_AT"/>
    <property type="match status" value="1"/>
</dbReference>
<dbReference type="Pfam" id="PF18883">
    <property type="entry name" value="AC_1"/>
    <property type="match status" value="1"/>
</dbReference>
<feature type="compositionally biased region" description="Pro residues" evidence="1">
    <location>
        <begin position="535"/>
        <end position="559"/>
    </location>
</feature>
<dbReference type="PROSITE" id="PS51208">
    <property type="entry name" value="AUTOTRANSPORTER"/>
    <property type="match status" value="1"/>
</dbReference>
<gene>
    <name evidence="4" type="ORF">SAMN05216522_10972</name>
</gene>
<dbReference type="InterPro" id="IPR036709">
    <property type="entry name" value="Autotransporte_beta_dom_sf"/>
</dbReference>
<dbReference type="SUPFAM" id="SSF103515">
    <property type="entry name" value="Autotransporter"/>
    <property type="match status" value="1"/>
</dbReference>
<keyword evidence="2" id="KW-0732">Signal</keyword>
<feature type="chain" id="PRO_5017411073" evidence="2">
    <location>
        <begin position="27"/>
        <end position="891"/>
    </location>
</feature>
<dbReference type="Pfam" id="PF03797">
    <property type="entry name" value="Autotransporter"/>
    <property type="match status" value="1"/>
</dbReference>
<dbReference type="PANTHER" id="PTHR12338">
    <property type="entry name" value="AUTOTRANSPORTER"/>
    <property type="match status" value="1"/>
</dbReference>
<dbReference type="InterPro" id="IPR043990">
    <property type="entry name" value="AC_1"/>
</dbReference>
<organism evidence="4 5">
    <name type="scientific">Rosenbergiella nectarea</name>
    <dbReference type="NCBI Taxonomy" id="988801"/>
    <lineage>
        <taxon>Bacteria</taxon>
        <taxon>Pseudomonadati</taxon>
        <taxon>Pseudomonadota</taxon>
        <taxon>Gammaproteobacteria</taxon>
        <taxon>Enterobacterales</taxon>
        <taxon>Erwiniaceae</taxon>
        <taxon>Rosenbergiella</taxon>
    </lineage>
</organism>
<feature type="signal peptide" evidence="2">
    <location>
        <begin position="1"/>
        <end position="26"/>
    </location>
</feature>
<dbReference type="NCBIfam" id="TIGR01414">
    <property type="entry name" value="autotrans_barl"/>
    <property type="match status" value="1"/>
</dbReference>
<dbReference type="GO" id="GO:0019867">
    <property type="term" value="C:outer membrane"/>
    <property type="evidence" value="ECO:0007669"/>
    <property type="project" value="InterPro"/>
</dbReference>
<dbReference type="AlphaFoldDB" id="A0A1H9KCS9"/>
<protein>
    <submittedName>
        <fullName evidence="4">Autotransporter family porin</fullName>
    </submittedName>
</protein>
<dbReference type="Proteomes" id="UP000242515">
    <property type="component" value="Unassembled WGS sequence"/>
</dbReference>
<dbReference type="InterPro" id="IPR050909">
    <property type="entry name" value="Bact_Autotransporter_VF"/>
</dbReference>
<feature type="domain" description="Autotransporter" evidence="3">
    <location>
        <begin position="603"/>
        <end position="891"/>
    </location>
</feature>
<name>A0A1H9KCS9_9GAMM</name>
<dbReference type="InterPro" id="IPR006315">
    <property type="entry name" value="OM_autotransptr_brl_dom"/>
</dbReference>
<evidence type="ECO:0000259" key="3">
    <source>
        <dbReference type="PROSITE" id="PS51208"/>
    </source>
</evidence>
<reference evidence="5" key="1">
    <citation type="submission" date="2016-10" db="EMBL/GenBank/DDBJ databases">
        <authorList>
            <person name="Varghese N."/>
            <person name="Submissions S."/>
        </authorList>
    </citation>
    <scope>NUCLEOTIDE SEQUENCE [LARGE SCALE GENOMIC DNA]</scope>
    <source>
        <strain evidence="5">8N4</strain>
    </source>
</reference>
<evidence type="ECO:0000256" key="1">
    <source>
        <dbReference type="SAM" id="MobiDB-lite"/>
    </source>
</evidence>
<evidence type="ECO:0000313" key="4">
    <source>
        <dbReference type="EMBL" id="SEQ96954.1"/>
    </source>
</evidence>
<feature type="region of interest" description="Disordered" evidence="1">
    <location>
        <begin position="532"/>
        <end position="563"/>
    </location>
</feature>
<dbReference type="SUPFAM" id="SSF51126">
    <property type="entry name" value="Pectin lyase-like"/>
    <property type="match status" value="1"/>
</dbReference>
<dbReference type="RefSeq" id="WP_230527461.1">
    <property type="nucleotide sequence ID" value="NZ_FOGC01000009.1"/>
</dbReference>
<evidence type="ECO:0000256" key="2">
    <source>
        <dbReference type="SAM" id="SignalP"/>
    </source>
</evidence>
<keyword evidence="5" id="KW-1185">Reference proteome</keyword>
<accession>A0A1H9KCS9</accession>
<dbReference type="InterPro" id="IPR011050">
    <property type="entry name" value="Pectin_lyase_fold/virulence"/>
</dbReference>
<dbReference type="PANTHER" id="PTHR12338:SF5">
    <property type="entry name" value="ANTIGEN 43-RELATED"/>
    <property type="match status" value="1"/>
</dbReference>
<dbReference type="STRING" id="988801.SAMN05216522_10972"/>
<dbReference type="Gene3D" id="2.40.128.130">
    <property type="entry name" value="Autotransporter beta-domain"/>
    <property type="match status" value="1"/>
</dbReference>
<dbReference type="SMART" id="SM00869">
    <property type="entry name" value="Autotransporter"/>
    <property type="match status" value="1"/>
</dbReference>
<dbReference type="InterPro" id="IPR005546">
    <property type="entry name" value="Autotransporte_beta"/>
</dbReference>
<dbReference type="Gene3D" id="2.160.20.20">
    <property type="match status" value="1"/>
</dbReference>
<proteinExistence type="predicted"/>
<evidence type="ECO:0000313" key="5">
    <source>
        <dbReference type="Proteomes" id="UP000242515"/>
    </source>
</evidence>
<dbReference type="InterPro" id="IPR012332">
    <property type="entry name" value="Autotransporter_pectin_lyase_C"/>
</dbReference>
<dbReference type="EMBL" id="FOGC01000009">
    <property type="protein sequence ID" value="SEQ96954.1"/>
    <property type="molecule type" value="Genomic_DNA"/>
</dbReference>